<name>Q94J49_ORYSJ</name>
<accession>Q94J49</accession>
<dbReference type="Proteomes" id="UP000817658">
    <property type="component" value="Chromosome 1"/>
</dbReference>
<dbReference type="AlphaFoldDB" id="Q94J49"/>
<organism evidence="1">
    <name type="scientific">Oryza sativa subsp. japonica</name>
    <name type="common">Rice</name>
    <dbReference type="NCBI Taxonomy" id="39947"/>
    <lineage>
        <taxon>Eukaryota</taxon>
        <taxon>Viridiplantae</taxon>
        <taxon>Streptophyta</taxon>
        <taxon>Embryophyta</taxon>
        <taxon>Tracheophyta</taxon>
        <taxon>Spermatophyta</taxon>
        <taxon>Magnoliopsida</taxon>
        <taxon>Liliopsida</taxon>
        <taxon>Poales</taxon>
        <taxon>Poaceae</taxon>
        <taxon>BOP clade</taxon>
        <taxon>Oryzoideae</taxon>
        <taxon>Oryzeae</taxon>
        <taxon>Oryzinae</taxon>
        <taxon>Oryza</taxon>
        <taxon>Oryza sativa</taxon>
    </lineage>
</organism>
<reference evidence="1" key="1">
    <citation type="journal article" date="2002" name="Nature">
        <title>The genome sequence and structure of rice chromosome 1.</title>
        <authorList>
            <person name="Sasaki T."/>
            <person name="Matsumoto T."/>
            <person name="Yamamoto K."/>
            <person name="Sakata K."/>
            <person name="Baba T."/>
            <person name="Katayose Y."/>
            <person name="Wu J."/>
            <person name="Niimura Y."/>
            <person name="Cheng Z."/>
            <person name="Nagamura Y."/>
            <person name="Antonio B.A."/>
            <person name="Kanamori H."/>
            <person name="Hosokawa S."/>
            <person name="Masukawa M."/>
            <person name="Arikawa K."/>
            <person name="Chiden Y."/>
            <person name="Hayashi M."/>
            <person name="Okamoto M."/>
            <person name="Ando T."/>
            <person name="Aoki H."/>
            <person name="Arita K."/>
            <person name="Hamada M."/>
            <person name="Harada C."/>
            <person name="Hijishita S."/>
            <person name="Honda M."/>
            <person name="Ichikawa Y."/>
            <person name="Idonuma A."/>
            <person name="Iijima M."/>
            <person name="Ikeda M."/>
            <person name="Ikeno M."/>
            <person name="Itoh S."/>
            <person name="Itoh T."/>
            <person name="Itoh Y."/>
            <person name="Itoh Y."/>
            <person name="Iwabuchi A."/>
            <person name="Kamiya K."/>
            <person name="Karasawa W."/>
            <person name="Katagiri S."/>
            <person name="Kikuta A."/>
            <person name="Kobayashi N."/>
            <person name="Kono I."/>
            <person name="Machita K."/>
            <person name="Maehara T."/>
            <person name="Mizuno H."/>
            <person name="Mizubayashi T."/>
            <person name="Mukai Y."/>
            <person name="Nagasaki H."/>
            <person name="Nakashima M."/>
            <person name="Nakama Y."/>
            <person name="Nakamichi Y."/>
            <person name="Nakamura M."/>
            <person name="Namiki N."/>
            <person name="Negishi M."/>
            <person name="Ohta I."/>
            <person name="Ono N."/>
            <person name="Saji S."/>
            <person name="Sakai K."/>
            <person name="Shibata M."/>
            <person name="Shimokawa T."/>
            <person name="Shomura A."/>
            <person name="Song J."/>
            <person name="Takazaki Y."/>
            <person name="Terasawa K."/>
            <person name="Tsuji K."/>
            <person name="Waki K."/>
            <person name="Yamagata H."/>
            <person name="Yamane H."/>
            <person name="Yoshiki S."/>
            <person name="Yoshihara R."/>
            <person name="Yukawa K."/>
            <person name="Zhong H."/>
            <person name="Iwama H."/>
            <person name="Endo T."/>
            <person name="Ito H."/>
            <person name="Hahn J.H."/>
            <person name="Kim H.I."/>
            <person name="Eun M.Y."/>
            <person name="Yano M."/>
            <person name="Jiang J."/>
            <person name="Gojobori T."/>
        </authorList>
    </citation>
    <scope>NUCLEOTIDE SEQUENCE [LARGE SCALE GENOMIC DNA]</scope>
</reference>
<proteinExistence type="predicted"/>
<gene>
    <name evidence="1" type="primary">P0468H06.29</name>
</gene>
<evidence type="ECO:0000313" key="1">
    <source>
        <dbReference type="EMBL" id="BAB55708.1"/>
    </source>
</evidence>
<sequence>MLFCSSQQLICFSKNLRKLSFAAPANCGHPIPFGAIRAIHVALGSPRIGVPRGATLASRSCRLALPVRRGRHYHDELHARDIRPYFIGRNYLTKIRLNGGLWVYGFAGCTHGN</sequence>
<protein>
    <submittedName>
        <fullName evidence="1">Uncharacterized protein</fullName>
    </submittedName>
</protein>
<dbReference type="EMBL" id="AP003075">
    <property type="protein sequence ID" value="BAB55708.1"/>
    <property type="molecule type" value="Genomic_DNA"/>
</dbReference>